<name>A0A6B1G4U1_9CHLR</name>
<dbReference type="PANTHER" id="PTHR48080">
    <property type="entry name" value="D-GALACTONATE DEHYDRATASE-RELATED"/>
    <property type="match status" value="1"/>
</dbReference>
<dbReference type="InterPro" id="IPR036849">
    <property type="entry name" value="Enolase-like_C_sf"/>
</dbReference>
<dbReference type="AlphaFoldDB" id="A0A6B1G4U1"/>
<dbReference type="InterPro" id="IPR034593">
    <property type="entry name" value="DgoD-like"/>
</dbReference>
<dbReference type="Pfam" id="PF13378">
    <property type="entry name" value="MR_MLE_C"/>
    <property type="match status" value="1"/>
</dbReference>
<proteinExistence type="predicted"/>
<evidence type="ECO:0000313" key="2">
    <source>
        <dbReference type="EMBL" id="MYH63437.1"/>
    </source>
</evidence>
<dbReference type="SUPFAM" id="SSF54826">
    <property type="entry name" value="Enolase N-terminal domain-like"/>
    <property type="match status" value="1"/>
</dbReference>
<accession>A0A6B1G4U1</accession>
<dbReference type="SFLD" id="SFLDS00001">
    <property type="entry name" value="Enolase"/>
    <property type="match status" value="1"/>
</dbReference>
<dbReference type="InterPro" id="IPR013342">
    <property type="entry name" value="Mandelate_racemase_C"/>
</dbReference>
<sequence length="424" mass="46577">MKSAPSSRRFQSLADARGSQYWRWRAIFSTIPDSESKRSGDLQVSGPRIASIELGTLVGRRPRLAGYNARKKDDHGWEAPVSLARVTTADGAAGFGVSNLTRQQAESFLEKPLHELITAENGVDPKAFALETPLWDLLGQRAGLPVYRILADRAGRKVAEPLRVPCYDTTLLIDDLHLPTHAEGAALIASEARFGYEQGHRAFKIKVGRGARHMPLEEGNCRDIAVVRAVRAAVGPDATILIDANNGYTLNIAKHILSETAGCNLFWLEEAFHEDDELYEDLHAWIEREGLSVLIADGEGAASPHLLAYARRGIVDVIQYDIFSYGLTKWLQTAPKLDAWNVRTAPHHYGRHLGNFVSGHLAPAAENFAFVEWDELSTPGLDSSAYAVENGMVSLPDAPGFGLNLDDDLFRKAVKENGFVVKCT</sequence>
<gene>
    <name evidence="2" type="ORF">F4148_17370</name>
</gene>
<evidence type="ECO:0000259" key="1">
    <source>
        <dbReference type="SMART" id="SM00922"/>
    </source>
</evidence>
<comment type="caution">
    <text evidence="2">The sequence shown here is derived from an EMBL/GenBank/DDBJ whole genome shotgun (WGS) entry which is preliminary data.</text>
</comment>
<feature type="domain" description="Mandelate racemase/muconate lactonizing enzyme C-terminal" evidence="1">
    <location>
        <begin position="185"/>
        <end position="293"/>
    </location>
</feature>
<protein>
    <submittedName>
        <fullName evidence="2">Mandelate racemase</fullName>
    </submittedName>
</protein>
<reference evidence="2" key="1">
    <citation type="submission" date="2019-09" db="EMBL/GenBank/DDBJ databases">
        <title>Characterisation of the sponge microbiome using genome-centric metagenomics.</title>
        <authorList>
            <person name="Engelberts J.P."/>
            <person name="Robbins S.J."/>
            <person name="De Goeij J.M."/>
            <person name="Aranda M."/>
            <person name="Bell S.C."/>
            <person name="Webster N.S."/>
        </authorList>
    </citation>
    <scope>NUCLEOTIDE SEQUENCE</scope>
    <source>
        <strain evidence="2">SB0675_bin_29</strain>
    </source>
</reference>
<dbReference type="SUPFAM" id="SSF51604">
    <property type="entry name" value="Enolase C-terminal domain-like"/>
    <property type="match status" value="1"/>
</dbReference>
<dbReference type="InterPro" id="IPR029017">
    <property type="entry name" value="Enolase-like_N"/>
</dbReference>
<dbReference type="InterPro" id="IPR029065">
    <property type="entry name" value="Enolase_C-like"/>
</dbReference>
<dbReference type="EMBL" id="VYDA01000615">
    <property type="protein sequence ID" value="MYH63437.1"/>
    <property type="molecule type" value="Genomic_DNA"/>
</dbReference>
<organism evidence="2">
    <name type="scientific">Caldilineaceae bacterium SB0675_bin_29</name>
    <dbReference type="NCBI Taxonomy" id="2605266"/>
    <lineage>
        <taxon>Bacteria</taxon>
        <taxon>Bacillati</taxon>
        <taxon>Chloroflexota</taxon>
        <taxon>Caldilineae</taxon>
        <taxon>Caldilineales</taxon>
        <taxon>Caldilineaceae</taxon>
    </lineage>
</organism>
<dbReference type="SMART" id="SM00922">
    <property type="entry name" value="MR_MLE"/>
    <property type="match status" value="1"/>
</dbReference>
<dbReference type="Gene3D" id="3.20.20.120">
    <property type="entry name" value="Enolase-like C-terminal domain"/>
    <property type="match status" value="1"/>
</dbReference>
<dbReference type="Gene3D" id="3.30.390.10">
    <property type="entry name" value="Enolase-like, N-terminal domain"/>
    <property type="match status" value="1"/>
</dbReference>